<evidence type="ECO:0000313" key="3">
    <source>
        <dbReference type="Proteomes" id="UP000255201"/>
    </source>
</evidence>
<dbReference type="PROSITE" id="PS00060">
    <property type="entry name" value="ADH_IRON_2"/>
    <property type="match status" value="1"/>
</dbReference>
<dbReference type="InterPro" id="IPR018211">
    <property type="entry name" value="ADH_Fe_CS"/>
</dbReference>
<dbReference type="InterPro" id="IPR056798">
    <property type="entry name" value="ADH_Fe_C"/>
</dbReference>
<feature type="domain" description="Fe-containing alcohol dehydrogenase-like C-terminal" evidence="1">
    <location>
        <begin position="1"/>
        <end position="80"/>
    </location>
</feature>
<organism evidence="2 3">
    <name type="scientific">Escherichia coli</name>
    <dbReference type="NCBI Taxonomy" id="562"/>
    <lineage>
        <taxon>Bacteria</taxon>
        <taxon>Pseudomonadati</taxon>
        <taxon>Pseudomonadota</taxon>
        <taxon>Gammaproteobacteria</taxon>
        <taxon>Enterobacterales</taxon>
        <taxon>Enterobacteriaceae</taxon>
        <taxon>Escherichia</taxon>
    </lineage>
</organism>
<dbReference type="EMBL" id="UFZL01000001">
    <property type="protein sequence ID" value="STE54027.1"/>
    <property type="molecule type" value="Genomic_DNA"/>
</dbReference>
<sequence length="88" mass="9244">MIGKSLPKAVGYGHDLAARESMLLASCMAGMAFSSAGLGLCHAMAHQPGAALHIPHGLANAMLLPTVMEFNRMVCRERFSSDWSGAAN</sequence>
<dbReference type="SUPFAM" id="SSF56796">
    <property type="entry name" value="Dehydroquinate synthase-like"/>
    <property type="match status" value="1"/>
</dbReference>
<dbReference type="Gene3D" id="1.20.1090.10">
    <property type="entry name" value="Dehydroquinate synthase-like - alpha domain"/>
    <property type="match status" value="1"/>
</dbReference>
<dbReference type="PANTHER" id="PTHR11496">
    <property type="entry name" value="ALCOHOL DEHYDROGENASE"/>
    <property type="match status" value="1"/>
</dbReference>
<dbReference type="GO" id="GO:0046872">
    <property type="term" value="F:metal ion binding"/>
    <property type="evidence" value="ECO:0007669"/>
    <property type="project" value="InterPro"/>
</dbReference>
<protein>
    <submittedName>
        <fullName evidence="2">Alcohol dehydrogenase in ethanolamine utilization</fullName>
        <ecNumber evidence="2">1.1.-.-</ecNumber>
    </submittedName>
</protein>
<dbReference type="GO" id="GO:0004022">
    <property type="term" value="F:alcohol dehydrogenase (NAD+) activity"/>
    <property type="evidence" value="ECO:0007669"/>
    <property type="project" value="TreeGrafter"/>
</dbReference>
<reference evidence="2 3" key="1">
    <citation type="submission" date="2018-06" db="EMBL/GenBank/DDBJ databases">
        <authorList>
            <consortium name="Pathogen Informatics"/>
            <person name="Doyle S."/>
        </authorList>
    </citation>
    <scope>NUCLEOTIDE SEQUENCE [LARGE SCALE GENOMIC DNA]</scope>
    <source>
        <strain evidence="2 3">NCTC10764</strain>
    </source>
</reference>
<evidence type="ECO:0000259" key="1">
    <source>
        <dbReference type="Pfam" id="PF25137"/>
    </source>
</evidence>
<proteinExistence type="predicted"/>
<keyword evidence="2" id="KW-0560">Oxidoreductase</keyword>
<dbReference type="Pfam" id="PF25137">
    <property type="entry name" value="ADH_Fe_C"/>
    <property type="match status" value="1"/>
</dbReference>
<dbReference type="EC" id="1.1.-.-" evidence="2"/>
<gene>
    <name evidence="2" type="primary">eutG_2</name>
    <name evidence="2" type="ORF">NCTC10764_00688</name>
</gene>
<name>A0A376J5K2_ECOLX</name>
<evidence type="ECO:0000313" key="2">
    <source>
        <dbReference type="EMBL" id="STE54027.1"/>
    </source>
</evidence>
<dbReference type="Proteomes" id="UP000255201">
    <property type="component" value="Unassembled WGS sequence"/>
</dbReference>
<accession>A0A376J5K2</accession>
<dbReference type="PANTHER" id="PTHR11496:SF94">
    <property type="entry name" value="ALCOHOL DEHYDROGENASE EUTG-RELATED"/>
    <property type="match status" value="1"/>
</dbReference>
<dbReference type="InterPro" id="IPR039697">
    <property type="entry name" value="Alcohol_dehydrogenase_Fe"/>
</dbReference>
<dbReference type="AlphaFoldDB" id="A0A376J5K2"/>